<evidence type="ECO:0000313" key="2">
    <source>
        <dbReference type="EMBL" id="MED6278106.1"/>
    </source>
</evidence>
<dbReference type="EMBL" id="JAHUTJ010034691">
    <property type="protein sequence ID" value="MED6278106.1"/>
    <property type="molecule type" value="Genomic_DNA"/>
</dbReference>
<feature type="compositionally biased region" description="Acidic residues" evidence="1">
    <location>
        <begin position="15"/>
        <end position="27"/>
    </location>
</feature>
<protein>
    <submittedName>
        <fullName evidence="2">Uncharacterized protein</fullName>
    </submittedName>
</protein>
<gene>
    <name evidence="2" type="ORF">CHARACLAT_020293</name>
</gene>
<evidence type="ECO:0000256" key="1">
    <source>
        <dbReference type="SAM" id="MobiDB-lite"/>
    </source>
</evidence>
<accession>A0ABU7DSN7</accession>
<sequence>MTMSVPERKSGSEGKEEESEDESEILEESPCGRWQKRKEQPRTGFPPGLPCLPLYSIHLPTNFPSFTVPAEGKHSLRMVLQRPCFFFTFFHKG</sequence>
<evidence type="ECO:0000313" key="3">
    <source>
        <dbReference type="Proteomes" id="UP001352852"/>
    </source>
</evidence>
<feature type="compositionally biased region" description="Basic and acidic residues" evidence="1">
    <location>
        <begin position="1"/>
        <end position="14"/>
    </location>
</feature>
<proteinExistence type="predicted"/>
<reference evidence="2 3" key="1">
    <citation type="submission" date="2021-06" db="EMBL/GenBank/DDBJ databases">
        <authorList>
            <person name="Palmer J.M."/>
        </authorList>
    </citation>
    <scope>NUCLEOTIDE SEQUENCE [LARGE SCALE GENOMIC DNA]</scope>
    <source>
        <strain evidence="2 3">CL_MEX2019</strain>
        <tissue evidence="2">Muscle</tissue>
    </source>
</reference>
<dbReference type="Proteomes" id="UP001352852">
    <property type="component" value="Unassembled WGS sequence"/>
</dbReference>
<organism evidence="2 3">
    <name type="scientific">Characodon lateralis</name>
    <dbReference type="NCBI Taxonomy" id="208331"/>
    <lineage>
        <taxon>Eukaryota</taxon>
        <taxon>Metazoa</taxon>
        <taxon>Chordata</taxon>
        <taxon>Craniata</taxon>
        <taxon>Vertebrata</taxon>
        <taxon>Euteleostomi</taxon>
        <taxon>Actinopterygii</taxon>
        <taxon>Neopterygii</taxon>
        <taxon>Teleostei</taxon>
        <taxon>Neoteleostei</taxon>
        <taxon>Acanthomorphata</taxon>
        <taxon>Ovalentaria</taxon>
        <taxon>Atherinomorphae</taxon>
        <taxon>Cyprinodontiformes</taxon>
        <taxon>Goodeidae</taxon>
        <taxon>Characodon</taxon>
    </lineage>
</organism>
<keyword evidence="3" id="KW-1185">Reference proteome</keyword>
<feature type="region of interest" description="Disordered" evidence="1">
    <location>
        <begin position="1"/>
        <end position="47"/>
    </location>
</feature>
<comment type="caution">
    <text evidence="2">The sequence shown here is derived from an EMBL/GenBank/DDBJ whole genome shotgun (WGS) entry which is preliminary data.</text>
</comment>
<name>A0ABU7DSN7_9TELE</name>